<protein>
    <submittedName>
        <fullName evidence="3">P-loop containing region of AAA domain-containing protein</fullName>
    </submittedName>
</protein>
<name>A0A430FTX1_9BIFI</name>
<dbReference type="Pfam" id="PF13558">
    <property type="entry name" value="SbcC_Walker_B"/>
    <property type="match status" value="1"/>
</dbReference>
<evidence type="ECO:0000313" key="4">
    <source>
        <dbReference type="Proteomes" id="UP000287470"/>
    </source>
</evidence>
<evidence type="ECO:0000256" key="2">
    <source>
        <dbReference type="SAM" id="MobiDB-lite"/>
    </source>
</evidence>
<dbReference type="OrthoDB" id="174137at2"/>
<reference evidence="3 4" key="1">
    <citation type="submission" date="2018-09" db="EMBL/GenBank/DDBJ databases">
        <title>Characterization of the phylogenetic diversity of five novel species belonging to the genus Bifidobacterium.</title>
        <authorList>
            <person name="Lugli G.A."/>
            <person name="Duranti S."/>
            <person name="Milani C."/>
        </authorList>
    </citation>
    <scope>NUCLEOTIDE SEQUENCE [LARGE SCALE GENOMIC DNA]</scope>
    <source>
        <strain evidence="3 4">2033B</strain>
    </source>
</reference>
<proteinExistence type="predicted"/>
<dbReference type="EMBL" id="QXGK01000011">
    <property type="protein sequence ID" value="RSX56266.1"/>
    <property type="molecule type" value="Genomic_DNA"/>
</dbReference>
<feature type="compositionally biased region" description="Pro residues" evidence="2">
    <location>
        <begin position="1183"/>
        <end position="1193"/>
    </location>
</feature>
<dbReference type="RefSeq" id="WP_125968524.1">
    <property type="nucleotide sequence ID" value="NZ_QXGK01000011.1"/>
</dbReference>
<dbReference type="AlphaFoldDB" id="A0A430FTX1"/>
<feature type="region of interest" description="Disordered" evidence="2">
    <location>
        <begin position="554"/>
        <end position="575"/>
    </location>
</feature>
<feature type="coiled-coil region" evidence="1">
    <location>
        <begin position="431"/>
        <end position="458"/>
    </location>
</feature>
<keyword evidence="4" id="KW-1185">Reference proteome</keyword>
<feature type="compositionally biased region" description="Basic and acidic residues" evidence="2">
    <location>
        <begin position="1194"/>
        <end position="1205"/>
    </location>
</feature>
<accession>A0A430FTX1</accession>
<feature type="coiled-coil region" evidence="1">
    <location>
        <begin position="729"/>
        <end position="756"/>
    </location>
</feature>
<keyword evidence="1" id="KW-0175">Coiled coil</keyword>
<evidence type="ECO:0000256" key="1">
    <source>
        <dbReference type="SAM" id="Coils"/>
    </source>
</evidence>
<feature type="compositionally biased region" description="Acidic residues" evidence="2">
    <location>
        <begin position="1158"/>
        <end position="1176"/>
    </location>
</feature>
<gene>
    <name evidence="3" type="ORF">D2E24_1255</name>
</gene>
<dbReference type="Proteomes" id="UP000287470">
    <property type="component" value="Unassembled WGS sequence"/>
</dbReference>
<organism evidence="3 4">
    <name type="scientific">Bifidobacterium samirii</name>
    <dbReference type="NCBI Taxonomy" id="2306974"/>
    <lineage>
        <taxon>Bacteria</taxon>
        <taxon>Bacillati</taxon>
        <taxon>Actinomycetota</taxon>
        <taxon>Actinomycetes</taxon>
        <taxon>Bifidobacteriales</taxon>
        <taxon>Bifidobacteriaceae</taxon>
        <taxon>Bifidobacterium</taxon>
    </lineage>
</organism>
<evidence type="ECO:0000313" key="3">
    <source>
        <dbReference type="EMBL" id="RSX56266.1"/>
    </source>
</evidence>
<feature type="compositionally biased region" description="Low complexity" evidence="2">
    <location>
        <begin position="554"/>
        <end position="570"/>
    </location>
</feature>
<comment type="caution">
    <text evidence="3">The sequence shown here is derived from an EMBL/GenBank/DDBJ whole genome shotgun (WGS) entry which is preliminary data.</text>
</comment>
<sequence>MGRDDMTMIADRWMLESRRLVNWGSYDGYHEFRPSMDGAMPVTLLAGASESGKSTLVDAQISLLYPTGTPFNKASNSGRSERSDYTYLRGMTGVGDTGDGDEPIYLRGRGADGTPQPVWGAIVDTYVNHTDGRRLSCAKFLYLMAGDGRGDVRRQYAAWDRPIDPRLMDALRDTPFTPGQIRTVYPGCTTFPNADAFHEHIWAEMGLGADACRLLARIQSADAPSRLDDIFKQGVLGVPDAIGKARDLVADYERYDENFRSIDDKMRRIGRLETIRDAYDAYATALAAARTLEPADPADDAGMRAIRRHALRLMRGEVERRLPEERREQERRAADERRAALRCETLQTRIDGVRDRIRGLDTGLERLDERLAAARRSLDDIRSRAGRLRDLYEAAGRPMPGDAQAWEQARIDAVQSRLDHRRLRDDLDSRRDEAAAHRADTKRALDSLERDYALQREARTRITGQMDETRTMLCHATGLDAADLPYVAELMDVRDGEERWRLAMNVAYAPIAQTILVDRRHEPGFAAKVSSIDPHLMARRTWRFVDVSDDTAGTAGTAGTADPADATDATGAHDDADGTWMSSKLRFRDDSPFTPWLRAQTRTPRLDALCVDRIDDADHAHRQVQPDGQIKSDRRGEHGVKDRRQIIGFVTETYLAGLRERIGEARTADENALAAFDETKRAIERLDAQDALAREIAYTDWTDIDETGAQQTIATLEHDIDQIRDNPQIAELETLRDRLEHERDQAQRDRYDASRDTEQAARTIAAINQWLTDHPQTEPGHDDPAPGEDIIRILDESYEHGFTALADDMRARMIVGAGDQPGATPFMERVIDGMRRDMTSRISQLAKDRDATRRTVETAMGEYIDRYAPDDDSLAASVADHRYYMDELAQLTQLTAVASGPGEYRRCLDSLYRGFLTLKRAIDQDARRIGDQLERINHMLVGQSFGPRHGTLSIHADIRRPDRTFATQLQRAVDRLTAWRTGGAKDDPQESKRTFAACATMIGLLRDQLARIRDTGGIRDYGAHDLDPRCRSTFHATVHHQDGPDERITSTGGRSGGALQELTSFVYGAALIYLLGGGMERRLRPSYTTLFLDEALIKADGRYTQRALSVLPRLGFQVIVSAPESKTGEILAISTKAYVTWKNPDTGRTSLREAELASADEPDETDETDLPTDDPTAEATGAPNPPIPSSEPPAPDKPDQPDATA</sequence>
<feature type="region of interest" description="Disordered" evidence="2">
    <location>
        <begin position="1152"/>
        <end position="1205"/>
    </location>
</feature>
<dbReference type="Pfam" id="PF13555">
    <property type="entry name" value="AAA_29"/>
    <property type="match status" value="1"/>
</dbReference>